<comment type="subcellular location">
    <subcellularLocation>
        <location evidence="1">Membrane</location>
        <topology evidence="1">Multi-pass membrane protein</topology>
    </subcellularLocation>
</comment>
<evidence type="ECO:0000256" key="1">
    <source>
        <dbReference type="ARBA" id="ARBA00004141"/>
    </source>
</evidence>
<evidence type="ECO:0000313" key="9">
    <source>
        <dbReference type="Proteomes" id="UP001221189"/>
    </source>
</evidence>
<organism evidence="8 9">
    <name type="scientific">Roseateles albus</name>
    <dbReference type="NCBI Taxonomy" id="2987525"/>
    <lineage>
        <taxon>Bacteria</taxon>
        <taxon>Pseudomonadati</taxon>
        <taxon>Pseudomonadota</taxon>
        <taxon>Betaproteobacteria</taxon>
        <taxon>Burkholderiales</taxon>
        <taxon>Sphaerotilaceae</taxon>
        <taxon>Roseateles</taxon>
    </lineage>
</organism>
<evidence type="ECO:0000259" key="7">
    <source>
        <dbReference type="PROSITE" id="PS50850"/>
    </source>
</evidence>
<dbReference type="Proteomes" id="UP001221189">
    <property type="component" value="Unassembled WGS sequence"/>
</dbReference>
<feature type="transmembrane region" description="Helical" evidence="6">
    <location>
        <begin position="153"/>
        <end position="176"/>
    </location>
</feature>
<feature type="transmembrane region" description="Helical" evidence="6">
    <location>
        <begin position="27"/>
        <end position="46"/>
    </location>
</feature>
<dbReference type="RefSeq" id="WP_273601197.1">
    <property type="nucleotide sequence ID" value="NZ_JAQQXT010000009.1"/>
</dbReference>
<gene>
    <name evidence="8" type="ORF">PRZ03_15660</name>
</gene>
<feature type="transmembrane region" description="Helical" evidence="6">
    <location>
        <begin position="120"/>
        <end position="141"/>
    </location>
</feature>
<evidence type="ECO:0000256" key="3">
    <source>
        <dbReference type="ARBA" id="ARBA00022692"/>
    </source>
</evidence>
<feature type="transmembrane region" description="Helical" evidence="6">
    <location>
        <begin position="322"/>
        <end position="344"/>
    </location>
</feature>
<dbReference type="Pfam" id="PF07690">
    <property type="entry name" value="MFS_1"/>
    <property type="match status" value="1"/>
</dbReference>
<evidence type="ECO:0000256" key="6">
    <source>
        <dbReference type="SAM" id="Phobius"/>
    </source>
</evidence>
<feature type="domain" description="Major facilitator superfamily (MFS) profile" evidence="7">
    <location>
        <begin position="28"/>
        <end position="447"/>
    </location>
</feature>
<evidence type="ECO:0000256" key="5">
    <source>
        <dbReference type="ARBA" id="ARBA00023136"/>
    </source>
</evidence>
<feature type="transmembrane region" description="Helical" evidence="6">
    <location>
        <begin position="350"/>
        <end position="371"/>
    </location>
</feature>
<protein>
    <submittedName>
        <fullName evidence="8">MFS transporter</fullName>
    </submittedName>
</protein>
<dbReference type="EMBL" id="JAQQXT010000009">
    <property type="protein sequence ID" value="MDC8773023.1"/>
    <property type="molecule type" value="Genomic_DNA"/>
</dbReference>
<proteinExistence type="predicted"/>
<feature type="transmembrane region" description="Helical" evidence="6">
    <location>
        <begin position="246"/>
        <end position="271"/>
    </location>
</feature>
<feature type="transmembrane region" description="Helical" evidence="6">
    <location>
        <begin position="66"/>
        <end position="87"/>
    </location>
</feature>
<evidence type="ECO:0000256" key="4">
    <source>
        <dbReference type="ARBA" id="ARBA00022989"/>
    </source>
</evidence>
<dbReference type="PROSITE" id="PS50850">
    <property type="entry name" value="MFS"/>
    <property type="match status" value="1"/>
</dbReference>
<dbReference type="InterPro" id="IPR020846">
    <property type="entry name" value="MFS_dom"/>
</dbReference>
<accession>A0ABT5KGF9</accession>
<sequence>MVNRSPKNTGTFAAEHSQQDDAPCARWGLLVLVVLALYTAMDRQVLGLLAEPLRRDLGLDDTQFGLMQGAGVAVFAALAGYPLAWLADRSDRRYVLAACMSCWCFALVACAQASSFMELFAVSSLMGAAEAGVVPIAYALIADWFGARKRQTANSIFVLFGRIGAGVMIAASGWLVASVDDLRSWLPPALQGAAEWRLTLMFTALPSLLIIPLLLTMPRVGTDGAGIRGRFLGLRGSKSVLEPATLVLPGILFLVIGAAMLSAGAAAVGVFMPVLVQRLAGLTPAQAGSGLGLAALSAALTALAVSSGLAKRNSESTAGATGMRVAALGMVIAALAGALLVATTAVNHALLLYACLLAGTMTAAMLLVGVLQAKAPQHARTRFMAVFVGAAAVAAALSPILVGAWSDAGGATPVALARAMAFSSAPCFVGAALAFALAAKVLVSKVN</sequence>
<feature type="transmembrane region" description="Helical" evidence="6">
    <location>
        <begin position="196"/>
        <end position="215"/>
    </location>
</feature>
<comment type="caution">
    <text evidence="8">The sequence shown here is derived from an EMBL/GenBank/DDBJ whole genome shotgun (WGS) entry which is preliminary data.</text>
</comment>
<dbReference type="Gene3D" id="1.20.1250.20">
    <property type="entry name" value="MFS general substrate transporter like domains"/>
    <property type="match status" value="2"/>
</dbReference>
<feature type="transmembrane region" description="Helical" evidence="6">
    <location>
        <begin position="417"/>
        <end position="443"/>
    </location>
</feature>
<keyword evidence="4 6" id="KW-1133">Transmembrane helix</keyword>
<dbReference type="SUPFAM" id="SSF103473">
    <property type="entry name" value="MFS general substrate transporter"/>
    <property type="match status" value="1"/>
</dbReference>
<keyword evidence="2" id="KW-0813">Transport</keyword>
<keyword evidence="9" id="KW-1185">Reference proteome</keyword>
<feature type="transmembrane region" description="Helical" evidence="6">
    <location>
        <begin position="383"/>
        <end position="405"/>
    </location>
</feature>
<dbReference type="InterPro" id="IPR011701">
    <property type="entry name" value="MFS"/>
</dbReference>
<evidence type="ECO:0000313" key="8">
    <source>
        <dbReference type="EMBL" id="MDC8773023.1"/>
    </source>
</evidence>
<dbReference type="InterPro" id="IPR036259">
    <property type="entry name" value="MFS_trans_sf"/>
</dbReference>
<keyword evidence="3 6" id="KW-0812">Transmembrane</keyword>
<feature type="transmembrane region" description="Helical" evidence="6">
    <location>
        <begin position="94"/>
        <end position="114"/>
    </location>
</feature>
<dbReference type="PANTHER" id="PTHR23505:SF79">
    <property type="entry name" value="PROTEIN SPINSTER"/>
    <property type="match status" value="1"/>
</dbReference>
<name>A0ABT5KGF9_9BURK</name>
<feature type="transmembrane region" description="Helical" evidence="6">
    <location>
        <begin position="291"/>
        <end position="310"/>
    </location>
</feature>
<reference evidence="8 9" key="1">
    <citation type="submission" date="2022-10" db="EMBL/GenBank/DDBJ databases">
        <title>Paucibacter sp. hw1 Genome sequencing.</title>
        <authorList>
            <person name="Park S."/>
        </authorList>
    </citation>
    <scope>NUCLEOTIDE SEQUENCE [LARGE SCALE GENOMIC DNA]</scope>
    <source>
        <strain evidence="9">hw1</strain>
    </source>
</reference>
<evidence type="ECO:0000256" key="2">
    <source>
        <dbReference type="ARBA" id="ARBA00022448"/>
    </source>
</evidence>
<dbReference type="PANTHER" id="PTHR23505">
    <property type="entry name" value="SPINSTER"/>
    <property type="match status" value="1"/>
</dbReference>
<keyword evidence="5 6" id="KW-0472">Membrane</keyword>
<dbReference type="InterPro" id="IPR044770">
    <property type="entry name" value="MFS_spinster-like"/>
</dbReference>